<sequence length="371" mass="42639">MQGQWKGESESNGKRFEIILDTEVRQTTLSGSILAYNKDDLRERIYGQIQPCEISNNSALAIAHLNFVNPETNGLIYWQDIPKHFPDTSIATLAQISFTQRENLIDLSFNSDIGTTGKITLSTTDPTRPSQLNAIKMTWQEFKDYALGLDHHKHIFRGQRESWRLRSHYHRAGGGDLWKYLTTHLPQLRRHISAQTRHLFDVTKPEEYGALLHLAQHHGFPTPLIDWSNSPFVASYFAFHRISNIESDSEDNTKHTRIFIFDREAWLDRYNQINAIALMPPNLSLYEFMAIENPRLLPQQALSAVTNVNDVEDYISMREAESGVIFLSAIDIPHSERRKVMRELALMGITASTLFPGLDGVCEELRERLFE</sequence>
<dbReference type="AlphaFoldDB" id="A0AAD0J9S6"/>
<gene>
    <name evidence="2" type="ORF">B9Z07_31680</name>
</gene>
<dbReference type="InterPro" id="IPR014966">
    <property type="entry name" value="FRG-dom"/>
</dbReference>
<dbReference type="Proteomes" id="UP000244809">
    <property type="component" value="Chromosome 3"/>
</dbReference>
<reference evidence="2 3" key="1">
    <citation type="submission" date="2017-04" db="EMBL/GenBank/DDBJ databases">
        <title>Complete genome sequence of Burkholderia cenocepacia PC184 Midwest clone.</title>
        <authorList>
            <person name="Mulks M.H."/>
            <person name="Cooper V.S."/>
        </authorList>
    </citation>
    <scope>NUCLEOTIDE SEQUENCE [LARGE SCALE GENOMIC DNA]</scope>
    <source>
        <strain evidence="2 3">PC184 Mulks</strain>
    </source>
</reference>
<proteinExistence type="predicted"/>
<dbReference type="SMART" id="SM00901">
    <property type="entry name" value="FRG"/>
    <property type="match status" value="1"/>
</dbReference>
<feature type="domain" description="FRG" evidence="1">
    <location>
        <begin position="150"/>
        <end position="259"/>
    </location>
</feature>
<dbReference type="Pfam" id="PF08867">
    <property type="entry name" value="FRG"/>
    <property type="match status" value="1"/>
</dbReference>
<evidence type="ECO:0000259" key="1">
    <source>
        <dbReference type="SMART" id="SM00901"/>
    </source>
</evidence>
<organism evidence="2 3">
    <name type="scientific">Burkholderia cenocepacia</name>
    <dbReference type="NCBI Taxonomy" id="95486"/>
    <lineage>
        <taxon>Bacteria</taxon>
        <taxon>Pseudomonadati</taxon>
        <taxon>Pseudomonadota</taxon>
        <taxon>Betaproteobacteria</taxon>
        <taxon>Burkholderiales</taxon>
        <taxon>Burkholderiaceae</taxon>
        <taxon>Burkholderia</taxon>
        <taxon>Burkholderia cepacia complex</taxon>
    </lineage>
</organism>
<evidence type="ECO:0000313" key="3">
    <source>
        <dbReference type="Proteomes" id="UP000244809"/>
    </source>
</evidence>
<dbReference type="EMBL" id="CP021069">
    <property type="protein sequence ID" value="AWG33200.1"/>
    <property type="molecule type" value="Genomic_DNA"/>
</dbReference>
<accession>A0AAD0J9S6</accession>
<protein>
    <recommendedName>
        <fullName evidence="1">FRG domain-containing protein</fullName>
    </recommendedName>
</protein>
<dbReference type="RefSeq" id="WP_105797708.1">
    <property type="nucleotide sequence ID" value="NZ_CADEUB010000012.1"/>
</dbReference>
<evidence type="ECO:0000313" key="2">
    <source>
        <dbReference type="EMBL" id="AWG33200.1"/>
    </source>
</evidence>
<name>A0AAD0J9S6_9BURK</name>